<dbReference type="EMBL" id="HBUF01573641">
    <property type="protein sequence ID" value="CAG6767512.1"/>
    <property type="molecule type" value="Transcribed_RNA"/>
</dbReference>
<feature type="transmembrane region" description="Helical" evidence="1">
    <location>
        <begin position="28"/>
        <end position="52"/>
    </location>
</feature>
<reference evidence="2" key="1">
    <citation type="submission" date="2021-05" db="EMBL/GenBank/DDBJ databases">
        <authorList>
            <person name="Alioto T."/>
            <person name="Alioto T."/>
            <person name="Gomez Garrido J."/>
        </authorList>
    </citation>
    <scope>NUCLEOTIDE SEQUENCE</scope>
</reference>
<keyword evidence="1" id="KW-0812">Transmembrane</keyword>
<protein>
    <submittedName>
        <fullName evidence="2">Uncharacterized protein</fullName>
    </submittedName>
</protein>
<feature type="transmembrane region" description="Helical" evidence="1">
    <location>
        <begin position="119"/>
        <end position="139"/>
    </location>
</feature>
<feature type="transmembrane region" description="Helical" evidence="1">
    <location>
        <begin position="64"/>
        <end position="82"/>
    </location>
</feature>
<feature type="transmembrane region" description="Helical" evidence="1">
    <location>
        <begin position="94"/>
        <end position="112"/>
    </location>
</feature>
<keyword evidence="1" id="KW-1133">Transmembrane helix</keyword>
<accession>A0A8D9AN83</accession>
<keyword evidence="1" id="KW-0472">Membrane</keyword>
<feature type="transmembrane region" description="Helical" evidence="1">
    <location>
        <begin position="172"/>
        <end position="193"/>
    </location>
</feature>
<dbReference type="AlphaFoldDB" id="A0A8D9AN83"/>
<sequence length="239" mass="26664">MIDTMEERKTVTHSVYLLFHFLTLIPSSSLPCSSLCFICSFLHFSSTIFYSLYSSLSQAKRGKAGSLSTAFISSFASLFSISPRLSSSSFPSTSSSVSTLLFFSCMTIRFFLRLLPQSVLSFPLFSFTFPPLLLLVHTFNNLSLHPMWKEGILHLLFPSFNQTGGTLSHSPWTGILSFLIISTSFVSNALPLLLTPLPILCQQDWVIWVYTFSSMGTSMFMVRSPCPESCLPEKSLLPI</sequence>
<organism evidence="2">
    <name type="scientific">Cacopsylla melanoneura</name>
    <dbReference type="NCBI Taxonomy" id="428564"/>
    <lineage>
        <taxon>Eukaryota</taxon>
        <taxon>Metazoa</taxon>
        <taxon>Ecdysozoa</taxon>
        <taxon>Arthropoda</taxon>
        <taxon>Hexapoda</taxon>
        <taxon>Insecta</taxon>
        <taxon>Pterygota</taxon>
        <taxon>Neoptera</taxon>
        <taxon>Paraneoptera</taxon>
        <taxon>Hemiptera</taxon>
        <taxon>Sternorrhyncha</taxon>
        <taxon>Psylloidea</taxon>
        <taxon>Psyllidae</taxon>
        <taxon>Psyllinae</taxon>
        <taxon>Cacopsylla</taxon>
    </lineage>
</organism>
<evidence type="ECO:0000313" key="2">
    <source>
        <dbReference type="EMBL" id="CAG6767512.1"/>
    </source>
</evidence>
<proteinExistence type="predicted"/>
<evidence type="ECO:0000256" key="1">
    <source>
        <dbReference type="SAM" id="Phobius"/>
    </source>
</evidence>
<name>A0A8D9AN83_9HEMI</name>